<dbReference type="EMBL" id="AAHNVE010000024">
    <property type="protein sequence ID" value="EBY3462264.1"/>
    <property type="molecule type" value="Genomic_DNA"/>
</dbReference>
<dbReference type="EMBL" id="AALKPH010000023">
    <property type="protein sequence ID" value="EDA5909374.1"/>
    <property type="molecule type" value="Genomic_DNA"/>
</dbReference>
<evidence type="ECO:0000313" key="5">
    <source>
        <dbReference type="EMBL" id="EDA5909374.1"/>
    </source>
</evidence>
<organism evidence="3">
    <name type="scientific">Salmonella enterica subsp. enterica serovar Weltevreden</name>
    <dbReference type="NCBI Taxonomy" id="57743"/>
    <lineage>
        <taxon>Bacteria</taxon>
        <taxon>Pseudomonadati</taxon>
        <taxon>Pseudomonadota</taxon>
        <taxon>Gammaproteobacteria</taxon>
        <taxon>Enterobacterales</taxon>
        <taxon>Enterobacteriaceae</taxon>
        <taxon>Salmonella</taxon>
    </lineage>
</organism>
<protein>
    <submittedName>
        <fullName evidence="3">Uncharacterized protein</fullName>
    </submittedName>
</protein>
<dbReference type="EMBL" id="AAHSHO010000034">
    <property type="protein sequence ID" value="EBZ7972840.1"/>
    <property type="molecule type" value="Genomic_DNA"/>
</dbReference>
<comment type="caution">
    <text evidence="3">The sequence shown here is derived from an EMBL/GenBank/DDBJ whole genome shotgun (WGS) entry which is preliminary data.</text>
</comment>
<dbReference type="AlphaFoldDB" id="A0A3V7I8T8"/>
<proteinExistence type="predicted"/>
<dbReference type="InterPro" id="IPR028963">
    <property type="entry name" value="Imm9"/>
</dbReference>
<gene>
    <name evidence="2" type="ORF">D4E63_16105</name>
    <name evidence="4" type="ORF">E0Y54_16145</name>
    <name evidence="3" type="ORF">EGK95_18820</name>
    <name evidence="5" type="ORF">F9X83_16240</name>
    <name evidence="1" type="ORF">FIR23_15450</name>
</gene>
<reference evidence="3" key="1">
    <citation type="submission" date="2018-11" db="EMBL/GenBank/DDBJ databases">
        <authorList>
            <person name="Ashton P.M."/>
            <person name="Dallman T."/>
            <person name="Nair S."/>
            <person name="De Pinna E."/>
            <person name="Peters T."/>
            <person name="Grant K."/>
        </authorList>
    </citation>
    <scope>NUCLEOTIDE SEQUENCE</scope>
    <source>
        <strain evidence="4">306533</strain>
        <strain evidence="2">574296</strain>
        <strain evidence="3">634830</strain>
        <strain evidence="1">751203</strain>
        <strain evidence="5">808856</strain>
    </source>
</reference>
<dbReference type="EMBL" id="AAHYKC010000024">
    <property type="protein sequence ID" value="ECB6963560.1"/>
    <property type="molecule type" value="Genomic_DNA"/>
</dbReference>
<sequence>MDEKIRVLICTEVPRIDDNIDMRSIWMELNTYVKTLESNINLQDLGEWRILINVLAQRTDAIGVAKRVARFPSDKEYVIYISTPIPDNEQVSYGISNVKEAFFKENNEKYSYILESGFDSYDNLYNYMLETSKKTIHWILTRGISYNGIKIKLRS</sequence>
<dbReference type="Proteomes" id="UP000839923">
    <property type="component" value="Unassembled WGS sequence"/>
</dbReference>
<dbReference type="Pfam" id="PF15587">
    <property type="entry name" value="Imm9"/>
    <property type="match status" value="1"/>
</dbReference>
<evidence type="ECO:0000313" key="1">
    <source>
        <dbReference type="EMBL" id="EBG2890498.1"/>
    </source>
</evidence>
<dbReference type="EMBL" id="AAFIJN010000024">
    <property type="protein sequence ID" value="EBG2890498.1"/>
    <property type="molecule type" value="Genomic_DNA"/>
</dbReference>
<evidence type="ECO:0000313" key="2">
    <source>
        <dbReference type="EMBL" id="EBY3462264.1"/>
    </source>
</evidence>
<accession>A0A3V7I8T8</accession>
<evidence type="ECO:0000313" key="4">
    <source>
        <dbReference type="EMBL" id="ECB6963560.1"/>
    </source>
</evidence>
<evidence type="ECO:0000313" key="3">
    <source>
        <dbReference type="EMBL" id="EBZ7972840.1"/>
    </source>
</evidence>
<name>A0A3V7I8T8_SALET</name>
<dbReference type="RefSeq" id="WP_000343595.1">
    <property type="nucleotide sequence ID" value="NZ_CP040701.1"/>
</dbReference>